<dbReference type="InterPro" id="IPR013083">
    <property type="entry name" value="Znf_RING/FYVE/PHD"/>
</dbReference>
<dbReference type="Proteomes" id="UP000323597">
    <property type="component" value="Chromosome A03"/>
</dbReference>
<feature type="domain" description="Phorbol-ester/DAG-type" evidence="5">
    <location>
        <begin position="9"/>
        <end position="60"/>
    </location>
</feature>
<dbReference type="Pfam" id="PF03107">
    <property type="entry name" value="C1_2"/>
    <property type="match status" value="9"/>
</dbReference>
<dbReference type="SMART" id="SM00109">
    <property type="entry name" value="C1"/>
    <property type="match status" value="4"/>
</dbReference>
<dbReference type="SUPFAM" id="SSF57889">
    <property type="entry name" value="Cysteine-rich domain"/>
    <property type="match status" value="7"/>
</dbReference>
<evidence type="ECO:0000313" key="6">
    <source>
        <dbReference type="EMBL" id="TYJ41304.1"/>
    </source>
</evidence>
<proteinExistence type="predicted"/>
<evidence type="ECO:0000256" key="2">
    <source>
        <dbReference type="ARBA" id="ARBA00022737"/>
    </source>
</evidence>
<keyword evidence="7" id="KW-1185">Reference proteome</keyword>
<dbReference type="PANTHER" id="PTHR32410">
    <property type="entry name" value="CYSTEINE/HISTIDINE-RICH C1 DOMAIN FAMILY PROTEIN"/>
    <property type="match status" value="1"/>
</dbReference>
<dbReference type="EMBL" id="CM017638">
    <property type="protein sequence ID" value="TYJ41304.1"/>
    <property type="molecule type" value="Genomic_DNA"/>
</dbReference>
<dbReference type="PROSITE" id="PS50081">
    <property type="entry name" value="ZF_DAG_PE_2"/>
    <property type="match status" value="1"/>
</dbReference>
<dbReference type="InterPro" id="IPR004146">
    <property type="entry name" value="DC1"/>
</dbReference>
<protein>
    <recommendedName>
        <fullName evidence="5">Phorbol-ester/DAG-type domain-containing protein</fullName>
    </recommendedName>
</protein>
<evidence type="ECO:0000256" key="1">
    <source>
        <dbReference type="ARBA" id="ARBA00022723"/>
    </source>
</evidence>
<evidence type="ECO:0000256" key="3">
    <source>
        <dbReference type="ARBA" id="ARBA00022771"/>
    </source>
</evidence>
<evidence type="ECO:0000256" key="4">
    <source>
        <dbReference type="ARBA" id="ARBA00022833"/>
    </source>
</evidence>
<dbReference type="InterPro" id="IPR046349">
    <property type="entry name" value="C1-like_sf"/>
</dbReference>
<reference evidence="6 7" key="1">
    <citation type="submission" date="2019-07" db="EMBL/GenBank/DDBJ databases">
        <title>WGS assembly of Gossypium mustelinum.</title>
        <authorList>
            <person name="Chen Z.J."/>
            <person name="Sreedasyam A."/>
            <person name="Ando A."/>
            <person name="Song Q."/>
            <person name="De L."/>
            <person name="Hulse-Kemp A."/>
            <person name="Ding M."/>
            <person name="Ye W."/>
            <person name="Kirkbride R."/>
            <person name="Jenkins J."/>
            <person name="Plott C."/>
            <person name="Lovell J."/>
            <person name="Lin Y.-M."/>
            <person name="Vaughn R."/>
            <person name="Liu B."/>
            <person name="Li W."/>
            <person name="Simpson S."/>
            <person name="Scheffler B."/>
            <person name="Saski C."/>
            <person name="Grover C."/>
            <person name="Hu G."/>
            <person name="Conover J."/>
            <person name="Carlson J."/>
            <person name="Shu S."/>
            <person name="Boston L."/>
            <person name="Williams M."/>
            <person name="Peterson D."/>
            <person name="Mcgee K."/>
            <person name="Jones D."/>
            <person name="Wendel J."/>
            <person name="Stelly D."/>
            <person name="Grimwood J."/>
            <person name="Schmutz J."/>
        </authorList>
    </citation>
    <scope>NUCLEOTIDE SEQUENCE [LARGE SCALE GENOMIC DNA]</scope>
    <source>
        <strain evidence="6">1408120.09</strain>
    </source>
</reference>
<dbReference type="InterPro" id="IPR001965">
    <property type="entry name" value="Znf_PHD"/>
</dbReference>
<keyword evidence="2" id="KW-0677">Repeat</keyword>
<gene>
    <name evidence="6" type="ORF">E1A91_A03G011500v1</name>
</gene>
<sequence length="747" mass="86575">MSLQHFSHQHPLVFIESHGHEIEKVNCSGCGKLVSGSSFACVECGFYLHKQCTEAPAEMDHPFHRNHNLNLLTGNPYKIGTSTCDFCQKPCKNFVYHCSCNLNFHIKCALFSHSIAEKGNAEFQDISRIDPLINTGNVTEELKKAECFACWKPLLDSVYFSPNCGFYLHAKCLDLPAEINHLFHQKHPLFLQFNSQRLSCKICQKPQRREFVYCCSPCKFALHIQCATIPTKINQPFHRKHPLILQSVDECLPCQICQETTNLNDVVYFCSICKFVLHSRCVSSPPTIEDKLHHEHPFTLFPRQVSVCDACGTLGNYVPYICSTCGIFVHKNCISVPRVIKFYRHQHRICHTYFLDQNESEPWECRFCLEEVNTEHGSYFCSKCNYIVHLKCATKNRRWYYEVDSTEIEEATDSDEPVDLREIHPHNLILSGDIRDFKQCDGCLLPIDTSYCYCSQCDFFLHKACAELPAKKHIWFHYCQQLHKLTFGQIFRCDYCGYFKSGFAYICDKFNERFCLRCSLVSDMPKCKGHEHRLRRFHSKKKELCRGCGQSSEWAFTCKLCNFNLDWTCIILPLTAQHSSDVHPFKLTYHVDDENYSESHYCDICEEEKNPKHWFYHCSACSTSAHPKCVLKEYPMIKPGTNYTKEDHPHPLTFVKRVEFYPECHICGKHCLDLSLQCKTVECSYIIHWECRRPRMPPPPLPQLLPSRYRRCGVPSRGTIKGVIFKDIIKTIAATTTAAFSRHGDVI</sequence>
<dbReference type="SMART" id="SM00249">
    <property type="entry name" value="PHD"/>
    <property type="match status" value="5"/>
</dbReference>
<dbReference type="AlphaFoldDB" id="A0A5D2ZSZ4"/>
<dbReference type="InterPro" id="IPR053192">
    <property type="entry name" value="Vacuole_Formation_Reg"/>
</dbReference>
<dbReference type="InterPro" id="IPR002219">
    <property type="entry name" value="PKC_DAG/PE"/>
</dbReference>
<name>A0A5D2ZSZ4_GOSMU</name>
<keyword evidence="3" id="KW-0863">Zinc-finger</keyword>
<dbReference type="GO" id="GO:0008270">
    <property type="term" value="F:zinc ion binding"/>
    <property type="evidence" value="ECO:0007669"/>
    <property type="project" value="UniProtKB-KW"/>
</dbReference>
<dbReference type="Gene3D" id="3.30.40.10">
    <property type="entry name" value="Zinc/RING finger domain, C3HC4 (zinc finger)"/>
    <property type="match status" value="1"/>
</dbReference>
<keyword evidence="1" id="KW-0479">Metal-binding</keyword>
<dbReference type="PANTHER" id="PTHR32410:SF206">
    <property type="entry name" value="C1 DOMAIN FAMILY PROTEIN, PUTATIVE-RELATED"/>
    <property type="match status" value="1"/>
</dbReference>
<accession>A0A5D2ZSZ4</accession>
<evidence type="ECO:0000259" key="5">
    <source>
        <dbReference type="PROSITE" id="PS50081"/>
    </source>
</evidence>
<organism evidence="6 7">
    <name type="scientific">Gossypium mustelinum</name>
    <name type="common">Cotton</name>
    <name type="synonym">Gossypium caicoense</name>
    <dbReference type="NCBI Taxonomy" id="34275"/>
    <lineage>
        <taxon>Eukaryota</taxon>
        <taxon>Viridiplantae</taxon>
        <taxon>Streptophyta</taxon>
        <taxon>Embryophyta</taxon>
        <taxon>Tracheophyta</taxon>
        <taxon>Spermatophyta</taxon>
        <taxon>Magnoliopsida</taxon>
        <taxon>eudicotyledons</taxon>
        <taxon>Gunneridae</taxon>
        <taxon>Pentapetalae</taxon>
        <taxon>rosids</taxon>
        <taxon>malvids</taxon>
        <taxon>Malvales</taxon>
        <taxon>Malvaceae</taxon>
        <taxon>Malvoideae</taxon>
        <taxon>Gossypium</taxon>
    </lineage>
</organism>
<keyword evidence="4" id="KW-0862">Zinc</keyword>
<evidence type="ECO:0000313" key="7">
    <source>
        <dbReference type="Proteomes" id="UP000323597"/>
    </source>
</evidence>